<organism evidence="2 3">
    <name type="scientific">Undibacterium hunanense</name>
    <dbReference type="NCBI Taxonomy" id="2762292"/>
    <lineage>
        <taxon>Bacteria</taxon>
        <taxon>Pseudomonadati</taxon>
        <taxon>Pseudomonadota</taxon>
        <taxon>Betaproteobacteria</taxon>
        <taxon>Burkholderiales</taxon>
        <taxon>Oxalobacteraceae</taxon>
        <taxon>Undibacterium</taxon>
    </lineage>
</organism>
<gene>
    <name evidence="2" type="ORF">H8L32_00645</name>
</gene>
<evidence type="ECO:0000313" key="2">
    <source>
        <dbReference type="EMBL" id="MBC3915979.1"/>
    </source>
</evidence>
<feature type="transmembrane region" description="Helical" evidence="1">
    <location>
        <begin position="47"/>
        <end position="71"/>
    </location>
</feature>
<keyword evidence="1" id="KW-0812">Transmembrane</keyword>
<dbReference type="EMBL" id="JACOGF010000001">
    <property type="protein sequence ID" value="MBC3915979.1"/>
    <property type="molecule type" value="Genomic_DNA"/>
</dbReference>
<feature type="transmembrane region" description="Helical" evidence="1">
    <location>
        <begin position="6"/>
        <end position="26"/>
    </location>
</feature>
<dbReference type="Proteomes" id="UP000650424">
    <property type="component" value="Unassembled WGS sequence"/>
</dbReference>
<comment type="caution">
    <text evidence="2">The sequence shown here is derived from an EMBL/GenBank/DDBJ whole genome shotgun (WGS) entry which is preliminary data.</text>
</comment>
<keyword evidence="1" id="KW-1133">Transmembrane helix</keyword>
<keyword evidence="3" id="KW-1185">Reference proteome</keyword>
<protein>
    <recommendedName>
        <fullName evidence="4">DUF3784 domain-containing protein</fullName>
    </recommendedName>
</protein>
<reference evidence="2 3" key="1">
    <citation type="submission" date="2020-08" db="EMBL/GenBank/DDBJ databases">
        <title>Novel species isolated from subtropical streams in China.</title>
        <authorList>
            <person name="Lu H."/>
        </authorList>
    </citation>
    <scope>NUCLEOTIDE SEQUENCE [LARGE SCALE GENOMIC DNA]</scope>
    <source>
        <strain evidence="2 3">CY18W</strain>
    </source>
</reference>
<keyword evidence="1" id="KW-0472">Membrane</keyword>
<feature type="transmembrane region" description="Helical" evidence="1">
    <location>
        <begin position="77"/>
        <end position="100"/>
    </location>
</feature>
<proteinExistence type="predicted"/>
<evidence type="ECO:0008006" key="4">
    <source>
        <dbReference type="Google" id="ProtNLM"/>
    </source>
</evidence>
<accession>A0ABR6ZJB0</accession>
<evidence type="ECO:0000256" key="1">
    <source>
        <dbReference type="SAM" id="Phobius"/>
    </source>
</evidence>
<name>A0ABR6ZJB0_9BURK</name>
<dbReference type="RefSeq" id="WP_186945240.1">
    <property type="nucleotide sequence ID" value="NZ_JACOGF010000001.1"/>
</dbReference>
<sequence>MLENIVFLGFGAWFAFVFAYQFRFLYFFDKAWKTRADTKLQFKMNSYGYVILRVLISFLNIFGVLGLAALYGGTQLLHNSLAGIGALIGIVFFLICHFLIRGINVI</sequence>
<evidence type="ECO:0000313" key="3">
    <source>
        <dbReference type="Proteomes" id="UP000650424"/>
    </source>
</evidence>